<gene>
    <name evidence="4" type="ORF">GMST_17870</name>
</gene>
<evidence type="ECO:0000256" key="2">
    <source>
        <dbReference type="SAM" id="SignalP"/>
    </source>
</evidence>
<sequence>MFKFKRAALCQLLLIWSLLLSAPAVFAAGSISIAPAGNATFNVVASGIPAPHAFHVIVGYDSSLLTVQKVTQGAMASGSFFAYNANVPGSIQIAALSQTGMSGSGVLATITFTQIGSTPGRLSVGPGTTNPVLDGTVPTAKNIPVSFGSWAPSDLQDNSSTLTASGSGSNDANKSGDTGNKGGTSGTYSVGGTLSMPTDDSGAPRKETTSPQVPQEGRETAPPTPAPTPEPTAAPEVPVTAKKAERYQAHTVTSVLEKFRLFSGEKTPQKLTALFATDARFAQTPAIGISDGKSTVTVRISHLPGERAPNFAFSHARYVSLQQTSEGEWQLELRPDKNTIRAGIIMTVDGVEQEIPLTVLPRVNVDLDKSGSVNEADFQQYLKEHGTEKAPRYDLNGDGRRDYQDDYIFTGNYLLQQDARPAAAPKK</sequence>
<feature type="compositionally biased region" description="Low complexity" evidence="1">
    <location>
        <begin position="186"/>
        <end position="195"/>
    </location>
</feature>
<feature type="region of interest" description="Disordered" evidence="1">
    <location>
        <begin position="148"/>
        <end position="239"/>
    </location>
</feature>
<dbReference type="SUPFAM" id="SSF49384">
    <property type="entry name" value="Carbohydrate-binding domain"/>
    <property type="match status" value="1"/>
</dbReference>
<feature type="compositionally biased region" description="Polar residues" evidence="1">
    <location>
        <begin position="155"/>
        <end position="178"/>
    </location>
</feature>
<dbReference type="InterPro" id="IPR002102">
    <property type="entry name" value="Cohesin_dom"/>
</dbReference>
<dbReference type="Pfam" id="PF00963">
    <property type="entry name" value="Cohesin"/>
    <property type="match status" value="1"/>
</dbReference>
<dbReference type="RefSeq" id="WP_183354293.1">
    <property type="nucleotide sequence ID" value="NZ_BLXX01000004.1"/>
</dbReference>
<dbReference type="Proteomes" id="UP000556026">
    <property type="component" value="Unassembled WGS sequence"/>
</dbReference>
<name>A0A6V8MHN2_9BACT</name>
<evidence type="ECO:0000256" key="1">
    <source>
        <dbReference type="SAM" id="MobiDB-lite"/>
    </source>
</evidence>
<feature type="compositionally biased region" description="Pro residues" evidence="1">
    <location>
        <begin position="222"/>
        <end position="232"/>
    </location>
</feature>
<feature type="region of interest" description="Disordered" evidence="1">
    <location>
        <begin position="118"/>
        <end position="137"/>
    </location>
</feature>
<dbReference type="AlphaFoldDB" id="A0A6V8MHN2"/>
<organism evidence="4 5">
    <name type="scientific">Geomonas silvestris</name>
    <dbReference type="NCBI Taxonomy" id="2740184"/>
    <lineage>
        <taxon>Bacteria</taxon>
        <taxon>Pseudomonadati</taxon>
        <taxon>Thermodesulfobacteriota</taxon>
        <taxon>Desulfuromonadia</taxon>
        <taxon>Geobacterales</taxon>
        <taxon>Geobacteraceae</taxon>
        <taxon>Geomonas</taxon>
    </lineage>
</organism>
<dbReference type="InterPro" id="IPR008965">
    <property type="entry name" value="CBM2/CBM3_carb-bd_dom_sf"/>
</dbReference>
<dbReference type="Gene3D" id="2.60.40.680">
    <property type="match status" value="1"/>
</dbReference>
<proteinExistence type="predicted"/>
<reference evidence="5" key="1">
    <citation type="submission" date="2020-06" db="EMBL/GenBank/DDBJ databases">
        <title>Draft genomic sequence of Geomonas sp. Red330.</title>
        <authorList>
            <person name="Itoh H."/>
            <person name="Zhenxing X."/>
            <person name="Ushijima N."/>
            <person name="Masuda Y."/>
            <person name="Shiratori Y."/>
            <person name="Senoo K."/>
        </authorList>
    </citation>
    <scope>NUCLEOTIDE SEQUENCE [LARGE SCALE GENOMIC DNA]</scope>
    <source>
        <strain evidence="5">Red330</strain>
    </source>
</reference>
<dbReference type="CDD" id="cd08547">
    <property type="entry name" value="Type_II_cohesin"/>
    <property type="match status" value="1"/>
</dbReference>
<dbReference type="GO" id="GO:0000272">
    <property type="term" value="P:polysaccharide catabolic process"/>
    <property type="evidence" value="ECO:0007669"/>
    <property type="project" value="InterPro"/>
</dbReference>
<accession>A0A6V8MHN2</accession>
<evidence type="ECO:0000313" key="5">
    <source>
        <dbReference type="Proteomes" id="UP000556026"/>
    </source>
</evidence>
<keyword evidence="2" id="KW-0732">Signal</keyword>
<feature type="signal peptide" evidence="2">
    <location>
        <begin position="1"/>
        <end position="27"/>
    </location>
</feature>
<dbReference type="InterPro" id="IPR018247">
    <property type="entry name" value="EF_Hand_1_Ca_BS"/>
</dbReference>
<feature type="chain" id="PRO_5028122155" description="Cohesin domain-containing protein" evidence="2">
    <location>
        <begin position="28"/>
        <end position="427"/>
    </location>
</feature>
<evidence type="ECO:0000259" key="3">
    <source>
        <dbReference type="Pfam" id="PF00963"/>
    </source>
</evidence>
<dbReference type="PROSITE" id="PS00018">
    <property type="entry name" value="EF_HAND_1"/>
    <property type="match status" value="1"/>
</dbReference>
<protein>
    <recommendedName>
        <fullName evidence="3">Cohesin domain-containing protein</fullName>
    </recommendedName>
</protein>
<dbReference type="EMBL" id="BLXX01000004">
    <property type="protein sequence ID" value="GFO59462.1"/>
    <property type="molecule type" value="Genomic_DNA"/>
</dbReference>
<evidence type="ECO:0000313" key="4">
    <source>
        <dbReference type="EMBL" id="GFO59462.1"/>
    </source>
</evidence>
<comment type="caution">
    <text evidence="4">The sequence shown here is derived from an EMBL/GenBank/DDBJ whole genome shotgun (WGS) entry which is preliminary data.</text>
</comment>
<keyword evidence="5" id="KW-1185">Reference proteome</keyword>
<dbReference type="GO" id="GO:0030246">
    <property type="term" value="F:carbohydrate binding"/>
    <property type="evidence" value="ECO:0007669"/>
    <property type="project" value="InterPro"/>
</dbReference>
<feature type="domain" description="Cohesin" evidence="3">
    <location>
        <begin position="38"/>
        <end position="113"/>
    </location>
</feature>